<feature type="coiled-coil region" evidence="1">
    <location>
        <begin position="84"/>
        <end position="132"/>
    </location>
</feature>
<dbReference type="AlphaFoldDB" id="A0A212EWC1"/>
<dbReference type="Proteomes" id="UP000007151">
    <property type="component" value="Unassembled WGS sequence"/>
</dbReference>
<dbReference type="EMBL" id="AGBW02012032">
    <property type="protein sequence ID" value="OWR45776.1"/>
    <property type="molecule type" value="Genomic_DNA"/>
</dbReference>
<feature type="domain" description="FP protein C-terminal" evidence="2">
    <location>
        <begin position="250"/>
        <end position="291"/>
    </location>
</feature>
<gene>
    <name evidence="3" type="ORF">KGM_212355B</name>
</gene>
<dbReference type="eggNOG" id="ENOG502TEKR">
    <property type="taxonomic scope" value="Eukaryota"/>
</dbReference>
<comment type="caution">
    <text evidence="3">The sequence shown here is derived from an EMBL/GenBank/DDBJ whole genome shotgun (WGS) entry which is preliminary data.</text>
</comment>
<keyword evidence="1" id="KW-0175">Coiled coil</keyword>
<dbReference type="KEGG" id="dpl:KGM_212355B"/>
<feature type="non-terminal residue" evidence="3">
    <location>
        <position position="1"/>
    </location>
</feature>
<evidence type="ECO:0000259" key="2">
    <source>
        <dbReference type="Pfam" id="PF25298"/>
    </source>
</evidence>
<organism evidence="3 4">
    <name type="scientific">Danaus plexippus plexippus</name>
    <dbReference type="NCBI Taxonomy" id="278856"/>
    <lineage>
        <taxon>Eukaryota</taxon>
        <taxon>Metazoa</taxon>
        <taxon>Ecdysozoa</taxon>
        <taxon>Arthropoda</taxon>
        <taxon>Hexapoda</taxon>
        <taxon>Insecta</taxon>
        <taxon>Pterygota</taxon>
        <taxon>Neoptera</taxon>
        <taxon>Endopterygota</taxon>
        <taxon>Lepidoptera</taxon>
        <taxon>Glossata</taxon>
        <taxon>Ditrysia</taxon>
        <taxon>Papilionoidea</taxon>
        <taxon>Nymphalidae</taxon>
        <taxon>Danainae</taxon>
        <taxon>Danaini</taxon>
        <taxon>Danaina</taxon>
        <taxon>Danaus</taxon>
        <taxon>Danaus</taxon>
    </lineage>
</organism>
<evidence type="ECO:0000313" key="4">
    <source>
        <dbReference type="Proteomes" id="UP000007151"/>
    </source>
</evidence>
<keyword evidence="4" id="KW-1185">Reference proteome</keyword>
<accession>A0A212EWC1</accession>
<evidence type="ECO:0000256" key="1">
    <source>
        <dbReference type="SAM" id="Coils"/>
    </source>
</evidence>
<proteinExistence type="predicted"/>
<evidence type="ECO:0000313" key="3">
    <source>
        <dbReference type="EMBL" id="OWR45776.1"/>
    </source>
</evidence>
<dbReference type="InParanoid" id="A0A212EWC1"/>
<protein>
    <submittedName>
        <fullName evidence="3">Zinc finger DNA binding protein</fullName>
    </submittedName>
</protein>
<dbReference type="Pfam" id="PF25298">
    <property type="entry name" value="Baculo_FP_2nd"/>
    <property type="match status" value="1"/>
</dbReference>
<name>A0A212EWC1_DANPL</name>
<sequence>PGARTSVVRGQWMCATCKNKSPCAVPESNDTNIFKSTEETAATNSDWLSAIRREVQEVFSRTISVELQKIREELSVFKNITSSLEHLSGLIETVKQELDGVKKENQSLIKENSELRETLKNQTNTINILDRESRASNIELHCIPEKRSENLLKTVEQIGKITNVNIPEGSVVKCTRVAKINKNSLRPRSIIVKFNSPLIRDTFLAGVINFNKLNKKDRLNTSHLGVPGEKRPVFISEHLSSTAKDTYAAARIFAKQKQYRFVWTRNGKIFLRKTESSDAIVVKSKDDLLTLT</sequence>
<dbReference type="InterPro" id="IPR057251">
    <property type="entry name" value="FP_C"/>
</dbReference>
<reference evidence="3 4" key="1">
    <citation type="journal article" date="2011" name="Cell">
        <title>The monarch butterfly genome yields insights into long-distance migration.</title>
        <authorList>
            <person name="Zhan S."/>
            <person name="Merlin C."/>
            <person name="Boore J.L."/>
            <person name="Reppert S.M."/>
        </authorList>
    </citation>
    <scope>NUCLEOTIDE SEQUENCE [LARGE SCALE GENOMIC DNA]</scope>
    <source>
        <strain evidence="3">F-2</strain>
    </source>
</reference>
<dbReference type="STRING" id="278856.A0A212EWC1"/>